<organism evidence="7 8">
    <name type="scientific">Thamnocephalis sphaerospora</name>
    <dbReference type="NCBI Taxonomy" id="78915"/>
    <lineage>
        <taxon>Eukaryota</taxon>
        <taxon>Fungi</taxon>
        <taxon>Fungi incertae sedis</taxon>
        <taxon>Zoopagomycota</taxon>
        <taxon>Zoopagomycotina</taxon>
        <taxon>Zoopagomycetes</taxon>
        <taxon>Zoopagales</taxon>
        <taxon>Sigmoideomycetaceae</taxon>
        <taxon>Thamnocephalis</taxon>
    </lineage>
</organism>
<dbReference type="InterPro" id="IPR037278">
    <property type="entry name" value="ARFGAP/RecO"/>
</dbReference>
<dbReference type="InterPro" id="IPR044732">
    <property type="entry name" value="ArfGAP_SMAP1-like"/>
</dbReference>
<dbReference type="InterPro" id="IPR051718">
    <property type="entry name" value="ARF_GTPase-activating"/>
</dbReference>
<dbReference type="CDD" id="cd08839">
    <property type="entry name" value="ArfGap_SMAP"/>
    <property type="match status" value="1"/>
</dbReference>
<feature type="domain" description="Arf-GAP" evidence="6">
    <location>
        <begin position="18"/>
        <end position="134"/>
    </location>
</feature>
<dbReference type="PANTHER" id="PTHR45705:SF1">
    <property type="entry name" value="FI20236P1"/>
    <property type="match status" value="1"/>
</dbReference>
<evidence type="ECO:0000256" key="4">
    <source>
        <dbReference type="ARBA" id="ARBA00022833"/>
    </source>
</evidence>
<dbReference type="PROSITE" id="PS50115">
    <property type="entry name" value="ARFGAP"/>
    <property type="match status" value="1"/>
</dbReference>
<keyword evidence="4" id="KW-0862">Zinc</keyword>
<gene>
    <name evidence="7" type="ORF">THASP1DRAFT_2195</name>
</gene>
<dbReference type="GO" id="GO:0008270">
    <property type="term" value="F:zinc ion binding"/>
    <property type="evidence" value="ECO:0007669"/>
    <property type="project" value="UniProtKB-KW"/>
</dbReference>
<dbReference type="GO" id="GO:0005737">
    <property type="term" value="C:cytoplasm"/>
    <property type="evidence" value="ECO:0007669"/>
    <property type="project" value="TreeGrafter"/>
</dbReference>
<dbReference type="Gene3D" id="1.10.220.150">
    <property type="entry name" value="Arf GTPase activating protein"/>
    <property type="match status" value="1"/>
</dbReference>
<evidence type="ECO:0000313" key="8">
    <source>
        <dbReference type="Proteomes" id="UP000271241"/>
    </source>
</evidence>
<sequence length="138" mass="16024">MATRAARTADKELNRLHTKILGDLARQPTNRLCADCHKKDPRWASWNLGIFICIRCSGIHRSLGTHISKVKSIDLDCWTPEQVESMQRWGNERANIYWEANLKEAQRPTDYGLDNWIRSKYERRAFAMKGPTPEPETL</sequence>
<keyword evidence="1" id="KW-0343">GTPase activation</keyword>
<dbReference type="PANTHER" id="PTHR45705">
    <property type="entry name" value="FI20236P1"/>
    <property type="match status" value="1"/>
</dbReference>
<dbReference type="InterPro" id="IPR038508">
    <property type="entry name" value="ArfGAP_dom_sf"/>
</dbReference>
<accession>A0A4P9XSN8</accession>
<name>A0A4P9XSN8_9FUNG</name>
<dbReference type="InterPro" id="IPR001164">
    <property type="entry name" value="ArfGAP_dom"/>
</dbReference>
<keyword evidence="2" id="KW-0479">Metal-binding</keyword>
<dbReference type="SMART" id="SM00105">
    <property type="entry name" value="ArfGap"/>
    <property type="match status" value="1"/>
</dbReference>
<evidence type="ECO:0000256" key="5">
    <source>
        <dbReference type="PROSITE-ProRule" id="PRU00288"/>
    </source>
</evidence>
<evidence type="ECO:0000313" key="7">
    <source>
        <dbReference type="EMBL" id="RKP08390.1"/>
    </source>
</evidence>
<evidence type="ECO:0000259" key="6">
    <source>
        <dbReference type="PROSITE" id="PS50115"/>
    </source>
</evidence>
<feature type="non-terminal residue" evidence="7">
    <location>
        <position position="138"/>
    </location>
</feature>
<dbReference type="OrthoDB" id="10266696at2759"/>
<dbReference type="Proteomes" id="UP000271241">
    <property type="component" value="Unassembled WGS sequence"/>
</dbReference>
<keyword evidence="8" id="KW-1185">Reference proteome</keyword>
<evidence type="ECO:0000256" key="2">
    <source>
        <dbReference type="ARBA" id="ARBA00022723"/>
    </source>
</evidence>
<reference evidence="8" key="1">
    <citation type="journal article" date="2018" name="Nat. Microbiol.">
        <title>Leveraging single-cell genomics to expand the fungal tree of life.</title>
        <authorList>
            <person name="Ahrendt S.R."/>
            <person name="Quandt C.A."/>
            <person name="Ciobanu D."/>
            <person name="Clum A."/>
            <person name="Salamov A."/>
            <person name="Andreopoulos B."/>
            <person name="Cheng J.F."/>
            <person name="Woyke T."/>
            <person name="Pelin A."/>
            <person name="Henrissat B."/>
            <person name="Reynolds N.K."/>
            <person name="Benny G.L."/>
            <person name="Smith M.E."/>
            <person name="James T.Y."/>
            <person name="Grigoriev I.V."/>
        </authorList>
    </citation>
    <scope>NUCLEOTIDE SEQUENCE [LARGE SCALE GENOMIC DNA]</scope>
    <source>
        <strain evidence="8">RSA 1356</strain>
    </source>
</reference>
<dbReference type="SUPFAM" id="SSF57863">
    <property type="entry name" value="ArfGap/RecO-like zinc finger"/>
    <property type="match status" value="1"/>
</dbReference>
<dbReference type="AlphaFoldDB" id="A0A4P9XSN8"/>
<dbReference type="GO" id="GO:0005096">
    <property type="term" value="F:GTPase activator activity"/>
    <property type="evidence" value="ECO:0007669"/>
    <property type="project" value="UniProtKB-KW"/>
</dbReference>
<dbReference type="FunFam" id="1.10.220.150:FF:000009">
    <property type="entry name" value="stromal membrane-associated protein 1 isoform X1"/>
    <property type="match status" value="1"/>
</dbReference>
<dbReference type="PRINTS" id="PR00405">
    <property type="entry name" value="REVINTRACTNG"/>
</dbReference>
<protein>
    <recommendedName>
        <fullName evidence="6">Arf-GAP domain-containing protein</fullName>
    </recommendedName>
</protein>
<dbReference type="Pfam" id="PF01412">
    <property type="entry name" value="ArfGap"/>
    <property type="match status" value="1"/>
</dbReference>
<proteinExistence type="predicted"/>
<dbReference type="STRING" id="78915.A0A4P9XSN8"/>
<evidence type="ECO:0000256" key="3">
    <source>
        <dbReference type="ARBA" id="ARBA00022771"/>
    </source>
</evidence>
<keyword evidence="3 5" id="KW-0863">Zinc-finger</keyword>
<dbReference type="EMBL" id="KZ992607">
    <property type="protein sequence ID" value="RKP08390.1"/>
    <property type="molecule type" value="Genomic_DNA"/>
</dbReference>
<evidence type="ECO:0000256" key="1">
    <source>
        <dbReference type="ARBA" id="ARBA00022468"/>
    </source>
</evidence>